<gene>
    <name evidence="2" type="ORF">GALMADRAFT_216731</name>
</gene>
<evidence type="ECO:0000313" key="3">
    <source>
        <dbReference type="Proteomes" id="UP000027222"/>
    </source>
</evidence>
<dbReference type="EMBL" id="KL142418">
    <property type="protein sequence ID" value="KDR67071.1"/>
    <property type="molecule type" value="Genomic_DNA"/>
</dbReference>
<evidence type="ECO:0000256" key="1">
    <source>
        <dbReference type="SAM" id="MobiDB-lite"/>
    </source>
</evidence>
<evidence type="ECO:0000313" key="2">
    <source>
        <dbReference type="EMBL" id="KDR67071.1"/>
    </source>
</evidence>
<proteinExistence type="predicted"/>
<dbReference type="HOGENOM" id="CLU_1421503_0_0_1"/>
<keyword evidence="3" id="KW-1185">Reference proteome</keyword>
<dbReference type="STRING" id="685588.A0A067S8D5"/>
<sequence>MERLMAMLYPYRRIRITEMVKAGVVEVPEVKRQEDRRWSRRPHHLRRNKSPRLRAAGRRLKGQPAGGAPTPPPQEKQVADASTSGKLVINSYLLTYLTITTEPRKHPLDKHDASIVNIFKDIAQLSPLFRDGIINLSINQGIASISDERPVAENKEKDTLVPLACLRHAEGQSVRAGGEAGEVGRLRVWKT</sequence>
<feature type="region of interest" description="Disordered" evidence="1">
    <location>
        <begin position="30"/>
        <end position="81"/>
    </location>
</feature>
<reference evidence="3" key="1">
    <citation type="journal article" date="2014" name="Proc. Natl. Acad. Sci. U.S.A.">
        <title>Extensive sampling of basidiomycete genomes demonstrates inadequacy of the white-rot/brown-rot paradigm for wood decay fungi.</title>
        <authorList>
            <person name="Riley R."/>
            <person name="Salamov A.A."/>
            <person name="Brown D.W."/>
            <person name="Nagy L.G."/>
            <person name="Floudas D."/>
            <person name="Held B.W."/>
            <person name="Levasseur A."/>
            <person name="Lombard V."/>
            <person name="Morin E."/>
            <person name="Otillar R."/>
            <person name="Lindquist E.A."/>
            <person name="Sun H."/>
            <person name="LaButti K.M."/>
            <person name="Schmutz J."/>
            <person name="Jabbour D."/>
            <person name="Luo H."/>
            <person name="Baker S.E."/>
            <person name="Pisabarro A.G."/>
            <person name="Walton J.D."/>
            <person name="Blanchette R.A."/>
            <person name="Henrissat B."/>
            <person name="Martin F."/>
            <person name="Cullen D."/>
            <person name="Hibbett D.S."/>
            <person name="Grigoriev I.V."/>
        </authorList>
    </citation>
    <scope>NUCLEOTIDE SEQUENCE [LARGE SCALE GENOMIC DNA]</scope>
    <source>
        <strain evidence="3">CBS 339.88</strain>
    </source>
</reference>
<dbReference type="Proteomes" id="UP000027222">
    <property type="component" value="Unassembled WGS sequence"/>
</dbReference>
<dbReference type="OrthoDB" id="3019174at2759"/>
<organism evidence="2 3">
    <name type="scientific">Galerina marginata (strain CBS 339.88)</name>
    <dbReference type="NCBI Taxonomy" id="685588"/>
    <lineage>
        <taxon>Eukaryota</taxon>
        <taxon>Fungi</taxon>
        <taxon>Dikarya</taxon>
        <taxon>Basidiomycota</taxon>
        <taxon>Agaricomycotina</taxon>
        <taxon>Agaricomycetes</taxon>
        <taxon>Agaricomycetidae</taxon>
        <taxon>Agaricales</taxon>
        <taxon>Agaricineae</taxon>
        <taxon>Strophariaceae</taxon>
        <taxon>Galerina</taxon>
    </lineage>
</organism>
<name>A0A067S8D5_GALM3</name>
<protein>
    <submittedName>
        <fullName evidence="2">Uncharacterized protein</fullName>
    </submittedName>
</protein>
<dbReference type="AlphaFoldDB" id="A0A067S8D5"/>
<accession>A0A067S8D5</accession>
<feature type="compositionally biased region" description="Basic residues" evidence="1">
    <location>
        <begin position="38"/>
        <end position="61"/>
    </location>
</feature>